<name>A0ABR7G2U0_9FIRM</name>
<evidence type="ECO:0000259" key="2">
    <source>
        <dbReference type="PROSITE" id="PS50076"/>
    </source>
</evidence>
<dbReference type="SUPFAM" id="SSF46565">
    <property type="entry name" value="Chaperone J-domain"/>
    <property type="match status" value="1"/>
</dbReference>
<proteinExistence type="predicted"/>
<dbReference type="InterPro" id="IPR001623">
    <property type="entry name" value="DnaJ_domain"/>
</dbReference>
<dbReference type="PANTHER" id="PTHR43948">
    <property type="entry name" value="DNAJ HOMOLOG SUBFAMILY B"/>
    <property type="match status" value="1"/>
</dbReference>
<comment type="caution">
    <text evidence="3">The sequence shown here is derived from an EMBL/GenBank/DDBJ whole genome shotgun (WGS) entry which is preliminary data.</text>
</comment>
<organism evidence="3 4">
    <name type="scientific">Lachnospira hominis</name>
    <name type="common">ex Liu et al. 2021</name>
    <dbReference type="NCBI Taxonomy" id="2763051"/>
    <lineage>
        <taxon>Bacteria</taxon>
        <taxon>Bacillati</taxon>
        <taxon>Bacillota</taxon>
        <taxon>Clostridia</taxon>
        <taxon>Lachnospirales</taxon>
        <taxon>Lachnospiraceae</taxon>
        <taxon>Lachnospira</taxon>
    </lineage>
</organism>
<dbReference type="CDD" id="cd06257">
    <property type="entry name" value="DnaJ"/>
    <property type="match status" value="1"/>
</dbReference>
<dbReference type="PROSITE" id="PS50076">
    <property type="entry name" value="DNAJ_2"/>
    <property type="match status" value="1"/>
</dbReference>
<dbReference type="Gene3D" id="1.25.40.10">
    <property type="entry name" value="Tetratricopeptide repeat domain"/>
    <property type="match status" value="1"/>
</dbReference>
<dbReference type="Pfam" id="PF00226">
    <property type="entry name" value="DnaJ"/>
    <property type="match status" value="1"/>
</dbReference>
<protein>
    <submittedName>
        <fullName evidence="3">J domain-containing protein</fullName>
    </submittedName>
</protein>
<keyword evidence="1" id="KW-0235">DNA replication</keyword>
<dbReference type="InterPro" id="IPR036869">
    <property type="entry name" value="J_dom_sf"/>
</dbReference>
<reference evidence="3 4" key="1">
    <citation type="submission" date="2020-08" db="EMBL/GenBank/DDBJ databases">
        <title>Genome public.</title>
        <authorList>
            <person name="Liu C."/>
            <person name="Sun Q."/>
        </authorList>
    </citation>
    <scope>NUCLEOTIDE SEQUENCE [LARGE SCALE GENOMIC DNA]</scope>
    <source>
        <strain evidence="3 4">NSJ-43</strain>
    </source>
</reference>
<evidence type="ECO:0000313" key="3">
    <source>
        <dbReference type="EMBL" id="MBC5681758.1"/>
    </source>
</evidence>
<dbReference type="SUPFAM" id="SSF48452">
    <property type="entry name" value="TPR-like"/>
    <property type="match status" value="1"/>
</dbReference>
<dbReference type="InterPro" id="IPR011990">
    <property type="entry name" value="TPR-like_helical_dom_sf"/>
</dbReference>
<dbReference type="PRINTS" id="PR00625">
    <property type="entry name" value="JDOMAIN"/>
</dbReference>
<dbReference type="EMBL" id="JACOPD010000010">
    <property type="protein sequence ID" value="MBC5681758.1"/>
    <property type="molecule type" value="Genomic_DNA"/>
</dbReference>
<dbReference type="PANTHER" id="PTHR43948:SF14">
    <property type="entry name" value="PROTEIN DNAJ, PUTATIVE-RELATED"/>
    <property type="match status" value="1"/>
</dbReference>
<sequence>MSDPYQVLGVSRDASDEEIKKAYRALSRKYHPDANINNPNKDKAEEMFKIVQQAYNQIMKEKEMGYSSSGSSYSGYGGYSGYGQTGRSSGGGYGYDGDNQQNGNPYGDFGGFWGFGPFGFGGYSYSGGQNRTDNMGDDETGMHFKAAVNYINSGAFQEAINVLNGIDNRDGRWYYYSAQANSGAGNTATALEHAKHAVEIDPDNVAYQNLYRQLQSGGQWYAGRGQSYGRTTMNPGGYCMTLLCLNLCCGPTCGIRFC</sequence>
<dbReference type="Gene3D" id="1.10.287.110">
    <property type="entry name" value="DnaJ domain"/>
    <property type="match status" value="1"/>
</dbReference>
<evidence type="ECO:0000256" key="1">
    <source>
        <dbReference type="ARBA" id="ARBA00022705"/>
    </source>
</evidence>
<dbReference type="Proteomes" id="UP000628463">
    <property type="component" value="Unassembled WGS sequence"/>
</dbReference>
<accession>A0ABR7G2U0</accession>
<keyword evidence="4" id="KW-1185">Reference proteome</keyword>
<feature type="domain" description="J" evidence="2">
    <location>
        <begin position="3"/>
        <end position="77"/>
    </location>
</feature>
<dbReference type="RefSeq" id="WP_186837382.1">
    <property type="nucleotide sequence ID" value="NZ_JACOPD010000010.1"/>
</dbReference>
<gene>
    <name evidence="3" type="ORF">H8S01_12420</name>
</gene>
<dbReference type="SMART" id="SM00271">
    <property type="entry name" value="DnaJ"/>
    <property type="match status" value="1"/>
</dbReference>
<evidence type="ECO:0000313" key="4">
    <source>
        <dbReference type="Proteomes" id="UP000628463"/>
    </source>
</evidence>